<reference evidence="1" key="3">
    <citation type="submission" date="2023-05" db="EMBL/GenBank/DDBJ databases">
        <authorList>
            <person name="Smith C.H."/>
        </authorList>
    </citation>
    <scope>NUCLEOTIDE SEQUENCE</scope>
    <source>
        <strain evidence="1">CHS0354</strain>
        <tissue evidence="1">Mantle</tissue>
    </source>
</reference>
<sequence length="122" mass="14018">MLTMISLKELRTVCPKENGHERGVCKVMYAILNFVEVRTVTGSGGIGVKFAGVELTVVLRSFHLPLGLDRKYQIYNITCNPKDREVQRYIRLSDKEIRKKSRENEVKLNEQVEITIESTGYQ</sequence>
<reference evidence="1" key="2">
    <citation type="journal article" date="2021" name="Genome Biol. Evol.">
        <title>Developing a high-quality reference genome for a parasitic bivalve with doubly uniparental inheritance (Bivalvia: Unionida).</title>
        <authorList>
            <person name="Smith C.H."/>
        </authorList>
    </citation>
    <scope>NUCLEOTIDE SEQUENCE</scope>
    <source>
        <strain evidence="1">CHS0354</strain>
        <tissue evidence="1">Mantle</tissue>
    </source>
</reference>
<keyword evidence="2" id="KW-1185">Reference proteome</keyword>
<evidence type="ECO:0000313" key="1">
    <source>
        <dbReference type="EMBL" id="KAK3585810.1"/>
    </source>
</evidence>
<dbReference type="Proteomes" id="UP001195483">
    <property type="component" value="Unassembled WGS sequence"/>
</dbReference>
<reference evidence="1" key="1">
    <citation type="journal article" date="2021" name="Genome Biol. Evol.">
        <title>A High-Quality Reference Genome for a Parasitic Bivalve with Doubly Uniparental Inheritance (Bivalvia: Unionida).</title>
        <authorList>
            <person name="Smith C.H."/>
        </authorList>
    </citation>
    <scope>NUCLEOTIDE SEQUENCE</scope>
    <source>
        <strain evidence="1">CHS0354</strain>
    </source>
</reference>
<organism evidence="1 2">
    <name type="scientific">Potamilus streckersoni</name>
    <dbReference type="NCBI Taxonomy" id="2493646"/>
    <lineage>
        <taxon>Eukaryota</taxon>
        <taxon>Metazoa</taxon>
        <taxon>Spiralia</taxon>
        <taxon>Lophotrochozoa</taxon>
        <taxon>Mollusca</taxon>
        <taxon>Bivalvia</taxon>
        <taxon>Autobranchia</taxon>
        <taxon>Heteroconchia</taxon>
        <taxon>Palaeoheterodonta</taxon>
        <taxon>Unionida</taxon>
        <taxon>Unionoidea</taxon>
        <taxon>Unionidae</taxon>
        <taxon>Ambleminae</taxon>
        <taxon>Lampsilini</taxon>
        <taxon>Potamilus</taxon>
    </lineage>
</organism>
<proteinExistence type="predicted"/>
<protein>
    <submittedName>
        <fullName evidence="1">Uncharacterized protein</fullName>
    </submittedName>
</protein>
<comment type="caution">
    <text evidence="1">The sequence shown here is derived from an EMBL/GenBank/DDBJ whole genome shotgun (WGS) entry which is preliminary data.</text>
</comment>
<gene>
    <name evidence="1" type="ORF">CHS0354_010594</name>
</gene>
<accession>A0AAE0VQZ8</accession>
<name>A0AAE0VQZ8_9BIVA</name>
<dbReference type="EMBL" id="JAEAOA010000663">
    <property type="protein sequence ID" value="KAK3585810.1"/>
    <property type="molecule type" value="Genomic_DNA"/>
</dbReference>
<dbReference type="AlphaFoldDB" id="A0AAE0VQZ8"/>
<evidence type="ECO:0000313" key="2">
    <source>
        <dbReference type="Proteomes" id="UP001195483"/>
    </source>
</evidence>